<dbReference type="SUPFAM" id="SSF53474">
    <property type="entry name" value="alpha/beta-Hydrolases"/>
    <property type="match status" value="1"/>
</dbReference>
<dbReference type="PANTHER" id="PTHR43798">
    <property type="entry name" value="MONOACYLGLYCEROL LIPASE"/>
    <property type="match status" value="1"/>
</dbReference>
<dbReference type="GO" id="GO:0003824">
    <property type="term" value="F:catalytic activity"/>
    <property type="evidence" value="ECO:0007669"/>
    <property type="project" value="UniProtKB-ARBA"/>
</dbReference>
<name>A0A839QI56_9MICC</name>
<evidence type="ECO:0000313" key="2">
    <source>
        <dbReference type="EMBL" id="MBB2994424.1"/>
    </source>
</evidence>
<proteinExistence type="predicted"/>
<evidence type="ECO:0000313" key="3">
    <source>
        <dbReference type="Proteomes" id="UP000523000"/>
    </source>
</evidence>
<dbReference type="InterPro" id="IPR050266">
    <property type="entry name" value="AB_hydrolase_sf"/>
</dbReference>
<dbReference type="Proteomes" id="UP000523000">
    <property type="component" value="Unassembled WGS sequence"/>
</dbReference>
<feature type="domain" description="AB hydrolase-1" evidence="1">
    <location>
        <begin position="25"/>
        <end position="137"/>
    </location>
</feature>
<accession>A0A839QI56</accession>
<dbReference type="InterPro" id="IPR029058">
    <property type="entry name" value="AB_hydrolase_fold"/>
</dbReference>
<dbReference type="Pfam" id="PF00561">
    <property type="entry name" value="Abhydrolase_1"/>
    <property type="match status" value="1"/>
</dbReference>
<gene>
    <name evidence="2" type="ORF">E9229_000615</name>
</gene>
<dbReference type="InterPro" id="IPR000073">
    <property type="entry name" value="AB_hydrolase_1"/>
</dbReference>
<evidence type="ECO:0000259" key="1">
    <source>
        <dbReference type="Pfam" id="PF00561"/>
    </source>
</evidence>
<dbReference type="Gene3D" id="3.40.50.1820">
    <property type="entry name" value="alpha/beta hydrolase"/>
    <property type="match status" value="1"/>
</dbReference>
<keyword evidence="3" id="KW-1185">Reference proteome</keyword>
<protein>
    <submittedName>
        <fullName evidence="2">Pimeloyl-ACP methyl ester carboxylesterase</fullName>
    </submittedName>
</protein>
<comment type="caution">
    <text evidence="2">The sequence shown here is derived from an EMBL/GenBank/DDBJ whole genome shotgun (WGS) entry which is preliminary data.</text>
</comment>
<dbReference type="AlphaFoldDB" id="A0A839QI56"/>
<dbReference type="EMBL" id="JACHVS010000001">
    <property type="protein sequence ID" value="MBB2994424.1"/>
    <property type="molecule type" value="Genomic_DNA"/>
</dbReference>
<dbReference type="GO" id="GO:0016020">
    <property type="term" value="C:membrane"/>
    <property type="evidence" value="ECO:0007669"/>
    <property type="project" value="TreeGrafter"/>
</dbReference>
<organism evidence="2 3">
    <name type="scientific">Paeniglutamicibacter cryotolerans</name>
    <dbReference type="NCBI Taxonomy" id="670079"/>
    <lineage>
        <taxon>Bacteria</taxon>
        <taxon>Bacillati</taxon>
        <taxon>Actinomycetota</taxon>
        <taxon>Actinomycetes</taxon>
        <taxon>Micrococcales</taxon>
        <taxon>Micrococcaceae</taxon>
        <taxon>Paeniglutamicibacter</taxon>
    </lineage>
</organism>
<sequence length="265" mass="28744">MPYAVNPLDGNDIYFDDGATGGRSVLMLHGSALSRSIWRGLGYVKALEPEFNTIRMDLRGHGRSAKPHRAKDYEMELVLADVLAVLDAAEVDSVHVLGYSFGARMGLQLAAAAPGRLRSLTLLGGTYRIDPGALARLFFADYRAALLTGGMEAFVAGMEAESGSLDPATRLAFLSNDPLALAAYFEYTESAPAMSELLLRQLHVPTLLMAGTRDRPRLEDSMRAAELMPDARAIELPGRTHGGTLFPPREILDALLPFLRSVDAR</sequence>
<reference evidence="2 3" key="1">
    <citation type="submission" date="2020-08" db="EMBL/GenBank/DDBJ databases">
        <title>Sequencing the genomes of 1000 actinobacteria strains.</title>
        <authorList>
            <person name="Klenk H.-P."/>
        </authorList>
    </citation>
    <scope>NUCLEOTIDE SEQUENCE [LARGE SCALE GENOMIC DNA]</scope>
    <source>
        <strain evidence="2 3">DSM 22826</strain>
    </source>
</reference>
<dbReference type="PRINTS" id="PR00111">
    <property type="entry name" value="ABHYDROLASE"/>
</dbReference>
<dbReference type="PANTHER" id="PTHR43798:SF33">
    <property type="entry name" value="HYDROLASE, PUTATIVE (AFU_ORTHOLOGUE AFUA_2G14860)-RELATED"/>
    <property type="match status" value="1"/>
</dbReference>
<dbReference type="RefSeq" id="WP_183509796.1">
    <property type="nucleotide sequence ID" value="NZ_BAABGK010000025.1"/>
</dbReference>